<dbReference type="GO" id="GO:0043531">
    <property type="term" value="F:ADP binding"/>
    <property type="evidence" value="ECO:0007669"/>
    <property type="project" value="InterPro"/>
</dbReference>
<dbReference type="GeneID" id="81364414"/>
<evidence type="ECO:0000313" key="3">
    <source>
        <dbReference type="Proteomes" id="UP001147747"/>
    </source>
</evidence>
<dbReference type="InterPro" id="IPR027417">
    <property type="entry name" value="P-loop_NTPase"/>
</dbReference>
<evidence type="ECO:0000313" key="2">
    <source>
        <dbReference type="EMBL" id="KAJ5414170.1"/>
    </source>
</evidence>
<dbReference type="Pfam" id="PF13374">
    <property type="entry name" value="TPR_10"/>
    <property type="match status" value="1"/>
</dbReference>
<protein>
    <submittedName>
        <fullName evidence="2">TPR repeat protein</fullName>
    </submittedName>
</protein>
<dbReference type="InterPro" id="IPR019734">
    <property type="entry name" value="TPR_rpt"/>
</dbReference>
<keyword evidence="3" id="KW-1185">Reference proteome</keyword>
<feature type="compositionally biased region" description="Low complexity" evidence="1">
    <location>
        <begin position="688"/>
        <end position="698"/>
    </location>
</feature>
<feature type="region of interest" description="Disordered" evidence="1">
    <location>
        <begin position="677"/>
        <end position="710"/>
    </location>
</feature>
<accession>A0A9X0BEI5</accession>
<dbReference type="EMBL" id="JAPZBU010000003">
    <property type="protein sequence ID" value="KAJ5414170.1"/>
    <property type="molecule type" value="Genomic_DNA"/>
</dbReference>
<proteinExistence type="predicted"/>
<dbReference type="InterPro" id="IPR011990">
    <property type="entry name" value="TPR-like_helical_dom_sf"/>
</dbReference>
<evidence type="ECO:0000256" key="1">
    <source>
        <dbReference type="SAM" id="MobiDB-lite"/>
    </source>
</evidence>
<dbReference type="RefSeq" id="XP_056494016.1">
    <property type="nucleotide sequence ID" value="XM_056625434.1"/>
</dbReference>
<dbReference type="SUPFAM" id="SSF52540">
    <property type="entry name" value="P-loop containing nucleoside triphosphate hydrolases"/>
    <property type="match status" value="1"/>
</dbReference>
<dbReference type="SUPFAM" id="SSF48452">
    <property type="entry name" value="TPR-like"/>
    <property type="match status" value="1"/>
</dbReference>
<dbReference type="Gene3D" id="3.40.50.300">
    <property type="entry name" value="P-loop containing nucleotide triphosphate hydrolases"/>
    <property type="match status" value="1"/>
</dbReference>
<dbReference type="Pfam" id="PF13424">
    <property type="entry name" value="TPR_12"/>
    <property type="match status" value="1"/>
</dbReference>
<dbReference type="Proteomes" id="UP001147747">
    <property type="component" value="Unassembled WGS sequence"/>
</dbReference>
<reference evidence="2" key="2">
    <citation type="journal article" date="2023" name="IMA Fungus">
        <title>Comparative genomic study of the Penicillium genus elucidates a diverse pangenome and 15 lateral gene transfer events.</title>
        <authorList>
            <person name="Petersen C."/>
            <person name="Sorensen T."/>
            <person name="Nielsen M.R."/>
            <person name="Sondergaard T.E."/>
            <person name="Sorensen J.L."/>
            <person name="Fitzpatrick D.A."/>
            <person name="Frisvad J.C."/>
            <person name="Nielsen K.L."/>
        </authorList>
    </citation>
    <scope>NUCLEOTIDE SEQUENCE</scope>
    <source>
        <strain evidence="2">IBT 29677</strain>
    </source>
</reference>
<dbReference type="InterPro" id="IPR053137">
    <property type="entry name" value="NLR-like"/>
</dbReference>
<dbReference type="PANTHER" id="PTHR46082">
    <property type="entry name" value="ATP/GTP-BINDING PROTEIN-RELATED"/>
    <property type="match status" value="1"/>
</dbReference>
<reference evidence="2" key="1">
    <citation type="submission" date="2022-12" db="EMBL/GenBank/DDBJ databases">
        <authorList>
            <person name="Petersen C."/>
        </authorList>
    </citation>
    <scope>NUCLEOTIDE SEQUENCE</scope>
    <source>
        <strain evidence="2">IBT 29677</strain>
    </source>
</reference>
<dbReference type="AlphaFoldDB" id="A0A9X0BEI5"/>
<organism evidence="2 3">
    <name type="scientific">Penicillium cosmopolitanum</name>
    <dbReference type="NCBI Taxonomy" id="1131564"/>
    <lineage>
        <taxon>Eukaryota</taxon>
        <taxon>Fungi</taxon>
        <taxon>Dikarya</taxon>
        <taxon>Ascomycota</taxon>
        <taxon>Pezizomycotina</taxon>
        <taxon>Eurotiomycetes</taxon>
        <taxon>Eurotiomycetidae</taxon>
        <taxon>Eurotiales</taxon>
        <taxon>Aspergillaceae</taxon>
        <taxon>Penicillium</taxon>
    </lineage>
</organism>
<name>A0A9X0BEI5_9EURO</name>
<dbReference type="OrthoDB" id="1577640at2759"/>
<dbReference type="Pfam" id="PF13174">
    <property type="entry name" value="TPR_6"/>
    <property type="match status" value="1"/>
</dbReference>
<gene>
    <name evidence="2" type="ORF">N7509_000797</name>
</gene>
<feature type="compositionally biased region" description="Basic and acidic residues" evidence="1">
    <location>
        <begin position="699"/>
        <end position="710"/>
    </location>
</feature>
<dbReference type="PANTHER" id="PTHR46082:SF6">
    <property type="entry name" value="AAA+ ATPASE DOMAIN-CONTAINING PROTEIN-RELATED"/>
    <property type="match status" value="1"/>
</dbReference>
<dbReference type="Gene3D" id="1.25.40.10">
    <property type="entry name" value="Tetratricopeptide repeat domain"/>
    <property type="match status" value="2"/>
</dbReference>
<comment type="caution">
    <text evidence="2">The sequence shown here is derived from an EMBL/GenBank/DDBJ whole genome shotgun (WGS) entry which is preliminary data.</text>
</comment>
<sequence>MAISGLGGIGKTQVALQFVYFVKENYPEFSIFWLQAMGMESFKEGYMGIAQAIGIHQKLENEEDLMVLVQQRLSSKSAGKWLLIADNVDDLDLLRGQDQMKGLLNLLPESDDGLILFTTRHGAIAQHLAGSDIIDLGNMTERETIDLLERSLIRKGDSHGNKDTMDLLVELEFLPLAVKQVAAYVNTNRSSISEYLSLLRNTPEEAIAIVSTDFSDKMRYPNLASGVAKTWTITFNRVLQLDPIAADLLKFMSCIAWRAIPHSILPSTYSDVQLARAIGLLCSFSLIERRNHGTKLDMHRLVHLATRLWVAKSGQQGETTMAAFKQLSEVFPSHYYTDRETWREYMPHVAYLERYNLHHDSAERAELCMRVGKCLLVDERVKEATVWLRQSCEWREKNLSPHHTQRLTSQRYLAMAYRQSGQLKESMELLEYVVAMAVAVLAEDDPDRLVSQYQLAVSYQANGQTEESIKLLENIVCIQTHLLPHNDDRRLGSQHMLAMAYQTNGRVQASIELLEHITSAEAEKLAEDDPKRLSSQHTLAMAYSENSQIEEAIKLLTHVCTIKAKSFAESHPNRLVSEYALAMAYKDNSQIAESIKLLRHITTTEATFLAEDDPYRLMSVNELASCYELLPKESGTDQPTASFVGKFPADQGGQPVLSRESWGSEVTWNAFTTSATGFDQVPEHQELGLRSTSRSLLSRPRESVLGKRKK</sequence>